<dbReference type="EMBL" id="JABTTQ020002591">
    <property type="protein sequence ID" value="KAK6123223.1"/>
    <property type="molecule type" value="Genomic_DNA"/>
</dbReference>
<evidence type="ECO:0000259" key="1">
    <source>
        <dbReference type="PROSITE" id="PS50994"/>
    </source>
</evidence>
<dbReference type="Gene3D" id="3.30.420.10">
    <property type="entry name" value="Ribonuclease H-like superfamily/Ribonuclease H"/>
    <property type="match status" value="1"/>
</dbReference>
<protein>
    <recommendedName>
        <fullName evidence="1">Integrase catalytic domain-containing protein</fullName>
    </recommendedName>
</protein>
<evidence type="ECO:0000313" key="3">
    <source>
        <dbReference type="Proteomes" id="UP001318860"/>
    </source>
</evidence>
<gene>
    <name evidence="2" type="ORF">DH2020_043029</name>
</gene>
<sequence length="223" mass="26206">MSNLLAKYGVKHKVALAYYPQANGQAEVANREIKQILEKTVNINRKDWALKLDDALWAYRTTYKTPLSTSPYQLIFGKSCNLPVELEHKAFWAVKKLNLDFKKAGEERLLHLNEMEEFRDKAYINSRIYKERTKIWHDKMIKKRELLPGEPVLLYNSRLKLFPRKLKSRWSGPFVINKVLNPPGVVELLTKDGETFMVYGQRIKHYFHRGNQEEVTSLTLRDP</sequence>
<dbReference type="Proteomes" id="UP001318860">
    <property type="component" value="Unassembled WGS sequence"/>
</dbReference>
<dbReference type="PANTHER" id="PTHR48475:SF1">
    <property type="entry name" value="RNASE H TYPE-1 DOMAIN-CONTAINING PROTEIN"/>
    <property type="match status" value="1"/>
</dbReference>
<dbReference type="PANTHER" id="PTHR48475">
    <property type="entry name" value="RIBONUCLEASE H"/>
    <property type="match status" value="1"/>
</dbReference>
<feature type="domain" description="Integrase catalytic" evidence="1">
    <location>
        <begin position="1"/>
        <end position="79"/>
    </location>
</feature>
<proteinExistence type="predicted"/>
<dbReference type="PROSITE" id="PS50994">
    <property type="entry name" value="INTEGRASE"/>
    <property type="match status" value="1"/>
</dbReference>
<dbReference type="InterPro" id="IPR012337">
    <property type="entry name" value="RNaseH-like_sf"/>
</dbReference>
<name>A0ABR0UKS1_REHGL</name>
<evidence type="ECO:0000313" key="2">
    <source>
        <dbReference type="EMBL" id="KAK6123223.1"/>
    </source>
</evidence>
<accession>A0ABR0UKS1</accession>
<comment type="caution">
    <text evidence="2">The sequence shown here is derived from an EMBL/GenBank/DDBJ whole genome shotgun (WGS) entry which is preliminary data.</text>
</comment>
<dbReference type="InterPro" id="IPR036397">
    <property type="entry name" value="RNaseH_sf"/>
</dbReference>
<reference evidence="2 3" key="1">
    <citation type="journal article" date="2021" name="Comput. Struct. Biotechnol. J.">
        <title>De novo genome assembly of the potent medicinal plant Rehmannia glutinosa using nanopore technology.</title>
        <authorList>
            <person name="Ma L."/>
            <person name="Dong C."/>
            <person name="Song C."/>
            <person name="Wang X."/>
            <person name="Zheng X."/>
            <person name="Niu Y."/>
            <person name="Chen S."/>
            <person name="Feng W."/>
        </authorList>
    </citation>
    <scope>NUCLEOTIDE SEQUENCE [LARGE SCALE GENOMIC DNA]</scope>
    <source>
        <strain evidence="2">DH-2019</strain>
    </source>
</reference>
<dbReference type="SUPFAM" id="SSF53098">
    <property type="entry name" value="Ribonuclease H-like"/>
    <property type="match status" value="1"/>
</dbReference>
<organism evidence="2 3">
    <name type="scientific">Rehmannia glutinosa</name>
    <name type="common">Chinese foxglove</name>
    <dbReference type="NCBI Taxonomy" id="99300"/>
    <lineage>
        <taxon>Eukaryota</taxon>
        <taxon>Viridiplantae</taxon>
        <taxon>Streptophyta</taxon>
        <taxon>Embryophyta</taxon>
        <taxon>Tracheophyta</taxon>
        <taxon>Spermatophyta</taxon>
        <taxon>Magnoliopsida</taxon>
        <taxon>eudicotyledons</taxon>
        <taxon>Gunneridae</taxon>
        <taxon>Pentapetalae</taxon>
        <taxon>asterids</taxon>
        <taxon>lamiids</taxon>
        <taxon>Lamiales</taxon>
        <taxon>Orobanchaceae</taxon>
        <taxon>Rehmannieae</taxon>
        <taxon>Rehmannia</taxon>
    </lineage>
</organism>
<dbReference type="InterPro" id="IPR001584">
    <property type="entry name" value="Integrase_cat-core"/>
</dbReference>
<keyword evidence="3" id="KW-1185">Reference proteome</keyword>